<name>A0AB73BTJ8_9FUSO</name>
<keyword evidence="4 7" id="KW-0812">Transmembrane</keyword>
<keyword evidence="6 7" id="KW-0472">Membrane</keyword>
<feature type="non-terminal residue" evidence="8">
    <location>
        <position position="1"/>
    </location>
</feature>
<dbReference type="PANTHER" id="PTHR37937:SF1">
    <property type="entry name" value="CONJUGATIVE TRANSFER: DNA TRANSPORT"/>
    <property type="match status" value="1"/>
</dbReference>
<dbReference type="EMBL" id="JAAC01000210">
    <property type="protein sequence ID" value="KDE60964.1"/>
    <property type="molecule type" value="Genomic_DNA"/>
</dbReference>
<comment type="similarity">
    <text evidence="2">Belongs to the VirD4/TraG family.</text>
</comment>
<dbReference type="Pfam" id="PF02534">
    <property type="entry name" value="T4SS-DNA_transf"/>
    <property type="match status" value="1"/>
</dbReference>
<reference evidence="8 9" key="1">
    <citation type="submission" date="2014-01" db="EMBL/GenBank/DDBJ databases">
        <title>Comparative genomics of Fusobacterium necrophorum wild isolates.</title>
        <authorList>
            <person name="Kittichotirat W."/>
            <person name="Bumgarner R.E."/>
            <person name="Lawrence P."/>
        </authorList>
    </citation>
    <scope>NUCLEOTIDE SEQUENCE [LARGE SCALE GENOMIC DNA]</scope>
    <source>
        <strain evidence="8 9">BL</strain>
    </source>
</reference>
<dbReference type="Proteomes" id="UP000027473">
    <property type="component" value="Unassembled WGS sequence"/>
</dbReference>
<gene>
    <name evidence="8" type="ORF">FUSO3_11425</name>
</gene>
<comment type="subcellular location">
    <subcellularLocation>
        <location evidence="1">Cell membrane</location>
        <topology evidence="1">Multi-pass membrane protein</topology>
    </subcellularLocation>
</comment>
<dbReference type="PANTHER" id="PTHR37937">
    <property type="entry name" value="CONJUGATIVE TRANSFER: DNA TRANSPORT"/>
    <property type="match status" value="1"/>
</dbReference>
<dbReference type="RefSeq" id="WP_147368380.1">
    <property type="nucleotide sequence ID" value="NZ_JAAC01000210.1"/>
</dbReference>
<evidence type="ECO:0000256" key="5">
    <source>
        <dbReference type="ARBA" id="ARBA00022989"/>
    </source>
</evidence>
<dbReference type="InterPro" id="IPR003688">
    <property type="entry name" value="TraG/VirD4"/>
</dbReference>
<dbReference type="InterPro" id="IPR051539">
    <property type="entry name" value="T4SS-coupling_protein"/>
</dbReference>
<sequence>DLKDGLILGRIPFEFSIRTLIFLINFPLFTGTFVYIFTPNFKIISLYSILSFLIALFFIIIAERKLTIIDDTNAHTGLIAQTRGGKGAGVIIPTALNWIQSLLGLDPKKEIYNETHNYREKVLNNRILLFDPYNEDYSDPNKVRYNPLIEVRIGTKNEIDDVTVIAEMLTAPELVEKKDHWTESAKNLVVGAILHLLYKAKQEDRVATLGEVFDFLTMPDVLMEIAKTIDFYHESPNFFKKIYDETQLIGVPEGVHPLVYRWANEMANKREEEFSDIMSTVLEKIGIFNSPLLREATKYSDFKMKDLANGDRPYSLYLVIPEENIATGGLIIKLMTTLFFTKLTPKDFVNENNKYKTMAILDELPLFKYIPAVERGAGIIAGAKVKLLVVGQSLSQFYKIYGKENALLDNLGNSVFYSSAKTDYDTASKVSKLLGNKTIEYSNSSGSSIFSSRWNKTTSKRELMTPDEVINMNETRNLIMLRGNLRTIYGKKIMYFKEKYFMKKTKM</sequence>
<organism evidence="8 9">
    <name type="scientific">Fusobacterium necrophorum BL</name>
    <dbReference type="NCBI Taxonomy" id="1441732"/>
    <lineage>
        <taxon>Bacteria</taxon>
        <taxon>Fusobacteriati</taxon>
        <taxon>Fusobacteriota</taxon>
        <taxon>Fusobacteriia</taxon>
        <taxon>Fusobacteriales</taxon>
        <taxon>Fusobacteriaceae</taxon>
        <taxon>Fusobacterium</taxon>
    </lineage>
</organism>
<dbReference type="InterPro" id="IPR027417">
    <property type="entry name" value="P-loop_NTPase"/>
</dbReference>
<evidence type="ECO:0000256" key="7">
    <source>
        <dbReference type="SAM" id="Phobius"/>
    </source>
</evidence>
<dbReference type="AlphaFoldDB" id="A0AB73BTJ8"/>
<evidence type="ECO:0000256" key="3">
    <source>
        <dbReference type="ARBA" id="ARBA00022475"/>
    </source>
</evidence>
<evidence type="ECO:0008006" key="10">
    <source>
        <dbReference type="Google" id="ProtNLM"/>
    </source>
</evidence>
<keyword evidence="3" id="KW-1003">Cell membrane</keyword>
<proteinExistence type="inferred from homology"/>
<dbReference type="CDD" id="cd01127">
    <property type="entry name" value="TrwB_TraG_TraD_VirD4"/>
    <property type="match status" value="1"/>
</dbReference>
<evidence type="ECO:0000256" key="2">
    <source>
        <dbReference type="ARBA" id="ARBA00008806"/>
    </source>
</evidence>
<protein>
    <recommendedName>
        <fullName evidence="10">Conjugal transfer protein TraG</fullName>
    </recommendedName>
</protein>
<dbReference type="SUPFAM" id="SSF52540">
    <property type="entry name" value="P-loop containing nucleoside triphosphate hydrolases"/>
    <property type="match status" value="1"/>
</dbReference>
<dbReference type="GO" id="GO:0005886">
    <property type="term" value="C:plasma membrane"/>
    <property type="evidence" value="ECO:0007669"/>
    <property type="project" value="UniProtKB-SubCell"/>
</dbReference>
<evidence type="ECO:0000313" key="8">
    <source>
        <dbReference type="EMBL" id="KDE60964.1"/>
    </source>
</evidence>
<feature type="transmembrane region" description="Helical" evidence="7">
    <location>
        <begin position="20"/>
        <end position="38"/>
    </location>
</feature>
<dbReference type="Gene3D" id="3.40.50.300">
    <property type="entry name" value="P-loop containing nucleotide triphosphate hydrolases"/>
    <property type="match status" value="1"/>
</dbReference>
<comment type="caution">
    <text evidence="8">The sequence shown here is derived from an EMBL/GenBank/DDBJ whole genome shotgun (WGS) entry which is preliminary data.</text>
</comment>
<keyword evidence="5 7" id="KW-1133">Transmembrane helix</keyword>
<accession>A0AB73BTJ8</accession>
<evidence type="ECO:0000256" key="6">
    <source>
        <dbReference type="ARBA" id="ARBA00023136"/>
    </source>
</evidence>
<feature type="transmembrane region" description="Helical" evidence="7">
    <location>
        <begin position="44"/>
        <end position="62"/>
    </location>
</feature>
<evidence type="ECO:0000313" key="9">
    <source>
        <dbReference type="Proteomes" id="UP000027473"/>
    </source>
</evidence>
<evidence type="ECO:0000256" key="4">
    <source>
        <dbReference type="ARBA" id="ARBA00022692"/>
    </source>
</evidence>
<evidence type="ECO:0000256" key="1">
    <source>
        <dbReference type="ARBA" id="ARBA00004651"/>
    </source>
</evidence>